<dbReference type="Pfam" id="PF00224">
    <property type="entry name" value="PK"/>
    <property type="match status" value="1"/>
</dbReference>
<keyword evidence="10 13" id="KW-0460">Magnesium</keyword>
<feature type="region of interest" description="Disordered" evidence="14">
    <location>
        <begin position="661"/>
        <end position="703"/>
    </location>
</feature>
<keyword evidence="8 13" id="KW-0418">Kinase</keyword>
<dbReference type="EC" id="2.7.1.40" evidence="4 13"/>
<evidence type="ECO:0000256" key="1">
    <source>
        <dbReference type="ARBA" id="ARBA00001958"/>
    </source>
</evidence>
<dbReference type="AlphaFoldDB" id="A0A812JI96"/>
<dbReference type="GO" id="GO:0005524">
    <property type="term" value="F:ATP binding"/>
    <property type="evidence" value="ECO:0007669"/>
    <property type="project" value="UniProtKB-KW"/>
</dbReference>
<dbReference type="SUPFAM" id="SSF51621">
    <property type="entry name" value="Phosphoenolpyruvate/pyruvate domain"/>
    <property type="match status" value="1"/>
</dbReference>
<comment type="cofactor">
    <cofactor evidence="1">
        <name>K(+)</name>
        <dbReference type="ChEBI" id="CHEBI:29103"/>
    </cofactor>
</comment>
<evidence type="ECO:0000256" key="14">
    <source>
        <dbReference type="SAM" id="MobiDB-lite"/>
    </source>
</evidence>
<comment type="catalytic activity">
    <reaction evidence="13">
        <text>pyruvate + ATP = phosphoenolpyruvate + ADP + H(+)</text>
        <dbReference type="Rhea" id="RHEA:18157"/>
        <dbReference type="ChEBI" id="CHEBI:15361"/>
        <dbReference type="ChEBI" id="CHEBI:15378"/>
        <dbReference type="ChEBI" id="CHEBI:30616"/>
        <dbReference type="ChEBI" id="CHEBI:58702"/>
        <dbReference type="ChEBI" id="CHEBI:456216"/>
        <dbReference type="EC" id="2.7.1.40"/>
    </reaction>
</comment>
<evidence type="ECO:0000256" key="5">
    <source>
        <dbReference type="ARBA" id="ARBA00022679"/>
    </source>
</evidence>
<dbReference type="PANTHER" id="PTHR11817">
    <property type="entry name" value="PYRUVATE KINASE"/>
    <property type="match status" value="1"/>
</dbReference>
<dbReference type="GO" id="GO:0030955">
    <property type="term" value="F:potassium ion binding"/>
    <property type="evidence" value="ECO:0007669"/>
    <property type="project" value="InterPro"/>
</dbReference>
<dbReference type="NCBIfam" id="TIGR01064">
    <property type="entry name" value="pyruv_kin"/>
    <property type="match status" value="1"/>
</dbReference>
<keyword evidence="11 13" id="KW-0324">Glycolysis</keyword>
<accession>A0A812JI96</accession>
<evidence type="ECO:0000256" key="9">
    <source>
        <dbReference type="ARBA" id="ARBA00022840"/>
    </source>
</evidence>
<dbReference type="Proteomes" id="UP000604046">
    <property type="component" value="Unassembled WGS sequence"/>
</dbReference>
<dbReference type="InterPro" id="IPR001697">
    <property type="entry name" value="Pyr_Knase"/>
</dbReference>
<keyword evidence="6" id="KW-0479">Metal-binding</keyword>
<feature type="domain" description="Pyruvate kinase barrel" evidence="15">
    <location>
        <begin position="52"/>
        <end position="377"/>
    </location>
</feature>
<dbReference type="InterPro" id="IPR015813">
    <property type="entry name" value="Pyrv/PenolPyrv_kinase-like_dom"/>
</dbReference>
<sequence length="852" mass="94008">MALAVIGASGAKASARKARVQVARHSVETFQQGAMEYPAAYDKIADVNDKEKEADIICTIGPKSWDPEVLVELMKAGMNVIRCNMSHGDHEEQSMKLANLEKAYELAPEFKGKMKILMDTRGPEIRTGTFEVYNSKKELKAGQDFKLVTDYSLKGDESMVAITYEQLPKSVKPGQRILIQDGTVILEVTEAKDDEVLCKVVNNCKLGEKKNVNVPGVKVDIPVVGEREIKDIEEWAVPNNADYIALSFVQSADDVKECRKHFGGKDIKVISKIENVEGLKNFEEILAESDGIMVARGDLGMEIPMEKVWMAQKMMIKKTKAAGKYAVCATEMLASMEDKPFPTRAEACDVANAILDGADAVMLSSESAMGKFPVETVNTMRRIVEEAEHALVSEMVWVGDWALSSKTEHGSPVGHDAFVSRHLQGKRDEQDRLLQGIFHVDDLQAGWLLLRSCAAPHANYLLCNLPQHLTAEYAVQHDAAVIWCLSALFEHGEAPGEKSLCMWSMAGRLLSRAAAFQRGDWTALLEVRAGEVCRARQLLTAAELAPDGVFPWRKPDGVHSLAKQWAPFDEATLPVQYALQALAGTAAFAAHVRTVPELCDDVVSLLFLSMGGVRMIACPTATTPFRTVLFGQPSTYCWWAPPTAMMTSLPWLREGRNVIHQGRLPTPSSRTPHQSHVSRRQGRVLDHKARPGQRRRKPECVTSLDAVDRATTSACVCSRSNREPDLTGAGGKRKQVPESSRMPPCVTAACFASLSPVRVLYKRQTVPATRGPRSYKDMGNGGVLECWHDSVCTGLQRAAKLLFQQYQSTYSPLENYRLQNCGVDHPTSLAGDRVDDVVVKQNLLASWFLDTI</sequence>
<dbReference type="InterPro" id="IPR011037">
    <property type="entry name" value="Pyrv_Knase-like_insert_dom_sf"/>
</dbReference>
<dbReference type="SUPFAM" id="SSF50800">
    <property type="entry name" value="PK beta-barrel domain-like"/>
    <property type="match status" value="1"/>
</dbReference>
<evidence type="ECO:0000256" key="12">
    <source>
        <dbReference type="ARBA" id="ARBA00023317"/>
    </source>
</evidence>
<evidence type="ECO:0000256" key="8">
    <source>
        <dbReference type="ARBA" id="ARBA00022777"/>
    </source>
</evidence>
<feature type="compositionally biased region" description="Polar residues" evidence="14">
    <location>
        <begin position="666"/>
        <end position="675"/>
    </location>
</feature>
<comment type="similarity">
    <text evidence="3 13">Belongs to the pyruvate kinase family.</text>
</comment>
<dbReference type="InterPro" id="IPR040442">
    <property type="entry name" value="Pyrv_kinase-like_dom_sf"/>
</dbReference>
<dbReference type="GO" id="GO:0000287">
    <property type="term" value="F:magnesium ion binding"/>
    <property type="evidence" value="ECO:0007669"/>
    <property type="project" value="InterPro"/>
</dbReference>
<dbReference type="InterPro" id="IPR015793">
    <property type="entry name" value="Pyrv_Knase_brl"/>
</dbReference>
<protein>
    <recommendedName>
        <fullName evidence="4 13">Pyruvate kinase</fullName>
        <ecNumber evidence="4 13">2.7.1.40</ecNumber>
    </recommendedName>
</protein>
<keyword evidence="17" id="KW-1185">Reference proteome</keyword>
<dbReference type="UniPathway" id="UPA00109">
    <property type="reaction ID" value="UER00188"/>
</dbReference>
<comment type="caution">
    <text evidence="16">The sequence shown here is derived from an EMBL/GenBank/DDBJ whole genome shotgun (WGS) entry which is preliminary data.</text>
</comment>
<keyword evidence="7" id="KW-0547">Nucleotide-binding</keyword>
<keyword evidence="5 13" id="KW-0808">Transferase</keyword>
<evidence type="ECO:0000259" key="15">
    <source>
        <dbReference type="Pfam" id="PF00224"/>
    </source>
</evidence>
<dbReference type="PROSITE" id="PS00110">
    <property type="entry name" value="PYRUVATE_KINASE"/>
    <property type="match status" value="1"/>
</dbReference>
<proteinExistence type="inferred from homology"/>
<evidence type="ECO:0000256" key="10">
    <source>
        <dbReference type="ARBA" id="ARBA00022842"/>
    </source>
</evidence>
<evidence type="ECO:0000256" key="13">
    <source>
        <dbReference type="RuleBase" id="RU000504"/>
    </source>
</evidence>
<keyword evidence="12" id="KW-0670">Pyruvate</keyword>
<dbReference type="GO" id="GO:0016301">
    <property type="term" value="F:kinase activity"/>
    <property type="evidence" value="ECO:0007669"/>
    <property type="project" value="UniProtKB-KW"/>
</dbReference>
<evidence type="ECO:0000256" key="4">
    <source>
        <dbReference type="ARBA" id="ARBA00012142"/>
    </source>
</evidence>
<dbReference type="InterPro" id="IPR015806">
    <property type="entry name" value="Pyrv_Knase_insert_dom_sf"/>
</dbReference>
<dbReference type="FunFam" id="2.40.33.10:FF:000001">
    <property type="entry name" value="Pyruvate kinase"/>
    <property type="match status" value="1"/>
</dbReference>
<evidence type="ECO:0000256" key="6">
    <source>
        <dbReference type="ARBA" id="ARBA00022723"/>
    </source>
</evidence>
<comment type="pathway">
    <text evidence="2 13">Carbohydrate degradation; glycolysis; pyruvate from D-glyceraldehyde 3-phosphate: step 5/5.</text>
</comment>
<evidence type="ECO:0000256" key="11">
    <source>
        <dbReference type="ARBA" id="ARBA00023152"/>
    </source>
</evidence>
<evidence type="ECO:0000313" key="16">
    <source>
        <dbReference type="EMBL" id="CAE7206937.1"/>
    </source>
</evidence>
<keyword evidence="9" id="KW-0067">ATP-binding</keyword>
<feature type="region of interest" description="Disordered" evidence="14">
    <location>
        <begin position="720"/>
        <end position="740"/>
    </location>
</feature>
<dbReference type="Gene3D" id="2.40.33.10">
    <property type="entry name" value="PK beta-barrel domain-like"/>
    <property type="match status" value="1"/>
</dbReference>
<dbReference type="OrthoDB" id="108365at2759"/>
<reference evidence="16" key="1">
    <citation type="submission" date="2021-02" db="EMBL/GenBank/DDBJ databases">
        <authorList>
            <person name="Dougan E. K."/>
            <person name="Rhodes N."/>
            <person name="Thang M."/>
            <person name="Chan C."/>
        </authorList>
    </citation>
    <scope>NUCLEOTIDE SEQUENCE</scope>
</reference>
<dbReference type="EMBL" id="CAJNDS010000446">
    <property type="protein sequence ID" value="CAE7206937.1"/>
    <property type="molecule type" value="Genomic_DNA"/>
</dbReference>
<name>A0A812JI96_9DINO</name>
<evidence type="ECO:0000313" key="17">
    <source>
        <dbReference type="Proteomes" id="UP000604046"/>
    </source>
</evidence>
<evidence type="ECO:0000256" key="3">
    <source>
        <dbReference type="ARBA" id="ARBA00008663"/>
    </source>
</evidence>
<dbReference type="InterPro" id="IPR018209">
    <property type="entry name" value="Pyrv_Knase_AS"/>
</dbReference>
<evidence type="ECO:0000256" key="2">
    <source>
        <dbReference type="ARBA" id="ARBA00004997"/>
    </source>
</evidence>
<dbReference type="PRINTS" id="PR01050">
    <property type="entry name" value="PYRUVTKNASE"/>
</dbReference>
<dbReference type="Gene3D" id="3.20.20.60">
    <property type="entry name" value="Phosphoenolpyruvate-binding domains"/>
    <property type="match status" value="1"/>
</dbReference>
<evidence type="ECO:0000256" key="7">
    <source>
        <dbReference type="ARBA" id="ARBA00022741"/>
    </source>
</evidence>
<gene>
    <name evidence="16" type="primary">PYK</name>
    <name evidence="16" type="ORF">SNAT2548_LOCUS6639</name>
</gene>
<dbReference type="GO" id="GO:0004743">
    <property type="term" value="F:pyruvate kinase activity"/>
    <property type="evidence" value="ECO:0007669"/>
    <property type="project" value="UniProtKB-EC"/>
</dbReference>
<organism evidence="16 17">
    <name type="scientific">Symbiodinium natans</name>
    <dbReference type="NCBI Taxonomy" id="878477"/>
    <lineage>
        <taxon>Eukaryota</taxon>
        <taxon>Sar</taxon>
        <taxon>Alveolata</taxon>
        <taxon>Dinophyceae</taxon>
        <taxon>Suessiales</taxon>
        <taxon>Symbiodiniaceae</taxon>
        <taxon>Symbiodinium</taxon>
    </lineage>
</organism>